<gene>
    <name evidence="1" type="ORF">BCV72DRAFT_324617</name>
</gene>
<dbReference type="OrthoDB" id="5598606at2759"/>
<dbReference type="EMBL" id="KV921892">
    <property type="protein sequence ID" value="ORE08154.1"/>
    <property type="molecule type" value="Genomic_DNA"/>
</dbReference>
<evidence type="ECO:0000313" key="1">
    <source>
        <dbReference type="EMBL" id="ORE08154.1"/>
    </source>
</evidence>
<proteinExistence type="predicted"/>
<evidence type="ECO:0008006" key="2">
    <source>
        <dbReference type="Google" id="ProtNLM"/>
    </source>
</evidence>
<organism evidence="1">
    <name type="scientific">Rhizopus microsporus var. microsporus</name>
    <dbReference type="NCBI Taxonomy" id="86635"/>
    <lineage>
        <taxon>Eukaryota</taxon>
        <taxon>Fungi</taxon>
        <taxon>Fungi incertae sedis</taxon>
        <taxon>Mucoromycota</taxon>
        <taxon>Mucoromycotina</taxon>
        <taxon>Mucoromycetes</taxon>
        <taxon>Mucorales</taxon>
        <taxon>Mucorineae</taxon>
        <taxon>Rhizopodaceae</taxon>
        <taxon>Rhizopus</taxon>
    </lineage>
</organism>
<sequence length="181" mass="20758">MAWRCDGILSLKAGIRCCQGTIVSLRLNSFFTYRNLKTVGVSPKAITLVLNDRYQLLQEDLKEDDVQIGGVDPDGNPIVVEIDKSKFGKRKGSRVYRVSSLHSGPLIHQTVNHSIHFVAEDGAHTNTIELNCMTRPRNKKMMPWVLVEFMWRRKHYDDLWDGLMKALKNDAYFTNFQSSIE</sequence>
<dbReference type="AlphaFoldDB" id="A0A1X0R867"/>
<accession>A0A1X0R867</accession>
<reference evidence="1" key="1">
    <citation type="journal article" date="2016" name="Proc. Natl. Acad. Sci. U.S.A.">
        <title>Lipid metabolic changes in an early divergent fungus govern the establishment of a mutualistic symbiosis with endobacteria.</title>
        <authorList>
            <person name="Lastovetsky O.A."/>
            <person name="Gaspar M.L."/>
            <person name="Mondo S.J."/>
            <person name="LaButti K.M."/>
            <person name="Sandor L."/>
            <person name="Grigoriev I.V."/>
            <person name="Henry S.A."/>
            <person name="Pawlowska T.E."/>
        </authorList>
    </citation>
    <scope>NUCLEOTIDE SEQUENCE [LARGE SCALE GENOMIC DNA]</scope>
    <source>
        <strain evidence="1">ATCC 52814</strain>
    </source>
</reference>
<name>A0A1X0R867_RHIZD</name>
<protein>
    <recommendedName>
        <fullName evidence="2">ISXO2-like transposase domain-containing protein</fullName>
    </recommendedName>
</protein>
<dbReference type="Proteomes" id="UP000242414">
    <property type="component" value="Unassembled WGS sequence"/>
</dbReference>
<dbReference type="VEuPathDB" id="FungiDB:BCV72DRAFT_324617"/>